<evidence type="ECO:0000313" key="1">
    <source>
        <dbReference type="Proteomes" id="UP000887574"/>
    </source>
</evidence>
<accession>A0A915DR11</accession>
<evidence type="ECO:0000313" key="2">
    <source>
        <dbReference type="WBParaSite" id="jg21999"/>
    </source>
</evidence>
<proteinExistence type="predicted"/>
<organism evidence="1 2">
    <name type="scientific">Ditylenchus dipsaci</name>
    <dbReference type="NCBI Taxonomy" id="166011"/>
    <lineage>
        <taxon>Eukaryota</taxon>
        <taxon>Metazoa</taxon>
        <taxon>Ecdysozoa</taxon>
        <taxon>Nematoda</taxon>
        <taxon>Chromadorea</taxon>
        <taxon>Rhabditida</taxon>
        <taxon>Tylenchina</taxon>
        <taxon>Tylenchomorpha</taxon>
        <taxon>Sphaerularioidea</taxon>
        <taxon>Anguinidae</taxon>
        <taxon>Anguininae</taxon>
        <taxon>Ditylenchus</taxon>
    </lineage>
</organism>
<keyword evidence="1" id="KW-1185">Reference proteome</keyword>
<dbReference type="AlphaFoldDB" id="A0A915DR11"/>
<name>A0A915DR11_9BILA</name>
<reference evidence="2" key="1">
    <citation type="submission" date="2022-11" db="UniProtKB">
        <authorList>
            <consortium name="WormBaseParasite"/>
        </authorList>
    </citation>
    <scope>IDENTIFICATION</scope>
</reference>
<sequence length="385" mass="43571">MCILGSSDDSVNLCFWHLRRTTAATQVEFYGISGGYVWRLRRASMSSLVDLGGLYGSQLDFYGISGRLRWTQVDFYGISDVLRRTAAASQLEFYGISGALLNDLDGLPRRTAHAKFTIVARCLDECVDKFNEYLLNRKALGYDRPESLDQFYSSPNVINFHKIFSLSKLDREWVNDLDNGIVFVETGVAEPSKLMSVLLPSRLLGRFSVAHKQPEDIHLYVSKNAIPLAYGGQKVFDGADILNNGCISPKVIAKKDCLTEGLVWRNLSSVSYEDHVVKTEGLVWRNLSSVSYEDHVVKVGSSYCREMDARKGQKLCYQYSTNREYQIFLIKDEQEYLLPCFKMSTPALSEEGSILITENCQLKLEIKNISNLMKMKLKIAVHLLD</sequence>
<protein>
    <submittedName>
        <fullName evidence="2">Uncharacterized protein</fullName>
    </submittedName>
</protein>
<dbReference type="Proteomes" id="UP000887574">
    <property type="component" value="Unplaced"/>
</dbReference>
<dbReference type="WBParaSite" id="jg21999">
    <property type="protein sequence ID" value="jg21999"/>
    <property type="gene ID" value="jg21999"/>
</dbReference>